<comment type="caution">
    <text evidence="2">The sequence shown here is derived from an EMBL/GenBank/DDBJ whole genome shotgun (WGS) entry which is preliminary data.</text>
</comment>
<dbReference type="AlphaFoldDB" id="A0A812T0B3"/>
<gene>
    <name evidence="2" type="ORF">SNAT2548_LOCUS28236</name>
</gene>
<dbReference type="EMBL" id="CAJNDS010002509">
    <property type="protein sequence ID" value="CAE7504224.1"/>
    <property type="molecule type" value="Genomic_DNA"/>
</dbReference>
<evidence type="ECO:0000256" key="1">
    <source>
        <dbReference type="SAM" id="SignalP"/>
    </source>
</evidence>
<reference evidence="2" key="1">
    <citation type="submission" date="2021-02" db="EMBL/GenBank/DDBJ databases">
        <authorList>
            <person name="Dougan E. K."/>
            <person name="Rhodes N."/>
            <person name="Thang M."/>
            <person name="Chan C."/>
        </authorList>
    </citation>
    <scope>NUCLEOTIDE SEQUENCE</scope>
</reference>
<evidence type="ECO:0000313" key="2">
    <source>
        <dbReference type="EMBL" id="CAE7504224.1"/>
    </source>
</evidence>
<feature type="chain" id="PRO_5032521496" evidence="1">
    <location>
        <begin position="17"/>
        <end position="170"/>
    </location>
</feature>
<organism evidence="2 3">
    <name type="scientific">Symbiodinium natans</name>
    <dbReference type="NCBI Taxonomy" id="878477"/>
    <lineage>
        <taxon>Eukaryota</taxon>
        <taxon>Sar</taxon>
        <taxon>Alveolata</taxon>
        <taxon>Dinophyceae</taxon>
        <taxon>Suessiales</taxon>
        <taxon>Symbiodiniaceae</taxon>
        <taxon>Symbiodinium</taxon>
    </lineage>
</organism>
<name>A0A812T0B3_9DINO</name>
<dbReference type="Proteomes" id="UP000604046">
    <property type="component" value="Unassembled WGS sequence"/>
</dbReference>
<keyword evidence="3" id="KW-1185">Reference proteome</keyword>
<sequence>MLQSVCSFILLWSAGARCWCGDGSCTAVCTGKVHNYDMPDGFCSYTQLHPRLTDQDKCCACPDWGCAQTWMSGDTGNCDGGLEGTCDVSLCGQTAQVCECWARLLDGFSCSQKSAQVEEGLSYASKSHRALQRVVQKYGLHYREGRTINLPYCEVSLVSLPVFLQPVDAD</sequence>
<protein>
    <submittedName>
        <fullName evidence="2">Uncharacterized protein</fullName>
    </submittedName>
</protein>
<evidence type="ECO:0000313" key="3">
    <source>
        <dbReference type="Proteomes" id="UP000604046"/>
    </source>
</evidence>
<proteinExistence type="predicted"/>
<feature type="signal peptide" evidence="1">
    <location>
        <begin position="1"/>
        <end position="16"/>
    </location>
</feature>
<keyword evidence="1" id="KW-0732">Signal</keyword>
<accession>A0A812T0B3</accession>